<organism evidence="3 4">
    <name type="scientific">Glacieibacterium frigidum</name>
    <dbReference type="NCBI Taxonomy" id="2593303"/>
    <lineage>
        <taxon>Bacteria</taxon>
        <taxon>Pseudomonadati</taxon>
        <taxon>Pseudomonadota</taxon>
        <taxon>Alphaproteobacteria</taxon>
        <taxon>Sphingomonadales</taxon>
        <taxon>Sphingosinicellaceae</taxon>
        <taxon>Glacieibacterium</taxon>
    </lineage>
</organism>
<dbReference type="PROSITE" id="PS51318">
    <property type="entry name" value="TAT"/>
    <property type="match status" value="1"/>
</dbReference>
<sequence>MLARRTLLSGMAGAAAVAMGGPAVAAQRLKRFGIQLYTLREVAKTDPLGTLRRLKALGYSEIELGGPPYSAMDPKVLRAELIRIGLTAPSMHVQMADLEADAAKVFAQAKTLGCDYAVLPYIGEDRRSTLAQCQAFARQLTGFGAAAKAAGVTFAYHNHAFEFAAIEGRRPFDIFFDESDPALVKIELDLFWTVKGGGDIAAIIAKYPGRIPLCHVKDMSADGKMVAVGAGTIDFAAIFAKSRQAGLVHYFVEHDQPPPPYWPTVEASAVHLKKLRF</sequence>
<reference evidence="3 4" key="1">
    <citation type="submission" date="2019-07" db="EMBL/GenBank/DDBJ databases">
        <title>Novel species isolated from glacier.</title>
        <authorList>
            <person name="Liu Q."/>
            <person name="Xin Y.-H."/>
        </authorList>
    </citation>
    <scope>NUCLEOTIDE SEQUENCE [LARGE SCALE GENOMIC DNA]</scope>
    <source>
        <strain evidence="3 4">LB1R16</strain>
    </source>
</reference>
<dbReference type="GO" id="GO:0016853">
    <property type="term" value="F:isomerase activity"/>
    <property type="evidence" value="ECO:0007669"/>
    <property type="project" value="UniProtKB-KW"/>
</dbReference>
<keyword evidence="1" id="KW-0732">Signal</keyword>
<evidence type="ECO:0000259" key="2">
    <source>
        <dbReference type="Pfam" id="PF01261"/>
    </source>
</evidence>
<name>A0A552UGG2_9SPHN</name>
<keyword evidence="3" id="KW-0413">Isomerase</keyword>
<gene>
    <name evidence="3" type="ORF">FMM06_03870</name>
</gene>
<dbReference type="EMBL" id="VJWA01000001">
    <property type="protein sequence ID" value="TRW17323.1"/>
    <property type="molecule type" value="Genomic_DNA"/>
</dbReference>
<evidence type="ECO:0000313" key="3">
    <source>
        <dbReference type="EMBL" id="TRW17323.1"/>
    </source>
</evidence>
<dbReference type="OrthoDB" id="9798407at2"/>
<dbReference type="AlphaFoldDB" id="A0A552UGG2"/>
<dbReference type="SUPFAM" id="SSF51658">
    <property type="entry name" value="Xylose isomerase-like"/>
    <property type="match status" value="1"/>
</dbReference>
<dbReference type="PANTHER" id="PTHR12110:SF41">
    <property type="entry name" value="INOSOSE DEHYDRATASE"/>
    <property type="match status" value="1"/>
</dbReference>
<proteinExistence type="predicted"/>
<evidence type="ECO:0000256" key="1">
    <source>
        <dbReference type="SAM" id="SignalP"/>
    </source>
</evidence>
<comment type="caution">
    <text evidence="3">The sequence shown here is derived from an EMBL/GenBank/DDBJ whole genome shotgun (WGS) entry which is preliminary data.</text>
</comment>
<evidence type="ECO:0000313" key="4">
    <source>
        <dbReference type="Proteomes" id="UP000317894"/>
    </source>
</evidence>
<feature type="domain" description="Xylose isomerase-like TIM barrel" evidence="2">
    <location>
        <begin position="51"/>
        <end position="250"/>
    </location>
</feature>
<dbReference type="InterPro" id="IPR036237">
    <property type="entry name" value="Xyl_isomerase-like_sf"/>
</dbReference>
<keyword evidence="4" id="KW-1185">Reference proteome</keyword>
<dbReference type="InterPro" id="IPR013022">
    <property type="entry name" value="Xyl_isomerase-like_TIM-brl"/>
</dbReference>
<dbReference type="InterPro" id="IPR006311">
    <property type="entry name" value="TAT_signal"/>
</dbReference>
<feature type="signal peptide" evidence="1">
    <location>
        <begin position="1"/>
        <end position="25"/>
    </location>
</feature>
<feature type="chain" id="PRO_5021899185" evidence="1">
    <location>
        <begin position="26"/>
        <end position="277"/>
    </location>
</feature>
<protein>
    <submittedName>
        <fullName evidence="3">Sugar phosphate isomerase/epimerase</fullName>
    </submittedName>
</protein>
<accession>A0A552UGG2</accession>
<dbReference type="InterPro" id="IPR050312">
    <property type="entry name" value="IolE/XylAMocC-like"/>
</dbReference>
<dbReference type="Proteomes" id="UP000317894">
    <property type="component" value="Unassembled WGS sequence"/>
</dbReference>
<dbReference type="Gene3D" id="3.20.20.150">
    <property type="entry name" value="Divalent-metal-dependent TIM barrel enzymes"/>
    <property type="match status" value="1"/>
</dbReference>
<dbReference type="Pfam" id="PF01261">
    <property type="entry name" value="AP_endonuc_2"/>
    <property type="match status" value="1"/>
</dbReference>
<dbReference type="RefSeq" id="WP_143554868.1">
    <property type="nucleotide sequence ID" value="NZ_VJWA01000001.1"/>
</dbReference>
<dbReference type="PANTHER" id="PTHR12110">
    <property type="entry name" value="HYDROXYPYRUVATE ISOMERASE"/>
    <property type="match status" value="1"/>
</dbReference>